<feature type="region of interest" description="Disordered" evidence="5">
    <location>
        <begin position="239"/>
        <end position="272"/>
    </location>
</feature>
<dbReference type="PANTHER" id="PTHR19282:SF452">
    <property type="entry name" value="LD03691P"/>
    <property type="match status" value="1"/>
</dbReference>
<protein>
    <recommendedName>
        <fullName evidence="9">Tetraspanin</fullName>
    </recommendedName>
</protein>
<evidence type="ECO:0000256" key="1">
    <source>
        <dbReference type="ARBA" id="ARBA00004141"/>
    </source>
</evidence>
<dbReference type="EMBL" id="JBDJPC010000009">
    <property type="protein sequence ID" value="KAL1491884.1"/>
    <property type="molecule type" value="Genomic_DNA"/>
</dbReference>
<evidence type="ECO:0000256" key="2">
    <source>
        <dbReference type="ARBA" id="ARBA00022692"/>
    </source>
</evidence>
<evidence type="ECO:0000256" key="4">
    <source>
        <dbReference type="ARBA" id="ARBA00023136"/>
    </source>
</evidence>
<dbReference type="AlphaFoldDB" id="A0ABD1EDT6"/>
<evidence type="ECO:0000256" key="6">
    <source>
        <dbReference type="SAM" id="Phobius"/>
    </source>
</evidence>
<reference evidence="7 8" key="1">
    <citation type="submission" date="2024-05" db="EMBL/GenBank/DDBJ databases">
        <title>Genetic variation in Jamaican populations of the coffee berry borer (Hypothenemus hampei).</title>
        <authorList>
            <person name="Errbii M."/>
            <person name="Myrie A."/>
        </authorList>
    </citation>
    <scope>NUCLEOTIDE SEQUENCE [LARGE SCALE GENOMIC DNA]</scope>
    <source>
        <strain evidence="7">JA-Hopewell-2020-01-JO</strain>
        <tissue evidence="7">Whole body</tissue>
    </source>
</reference>
<name>A0ABD1EDT6_HYPHA</name>
<evidence type="ECO:0000313" key="8">
    <source>
        <dbReference type="Proteomes" id="UP001566132"/>
    </source>
</evidence>
<dbReference type="InterPro" id="IPR018499">
    <property type="entry name" value="Tetraspanin/Peripherin"/>
</dbReference>
<keyword evidence="2 6" id="KW-0812">Transmembrane</keyword>
<feature type="compositionally biased region" description="Pro residues" evidence="5">
    <location>
        <begin position="263"/>
        <end position="272"/>
    </location>
</feature>
<evidence type="ECO:0000313" key="7">
    <source>
        <dbReference type="EMBL" id="KAL1491884.1"/>
    </source>
</evidence>
<evidence type="ECO:0000256" key="5">
    <source>
        <dbReference type="SAM" id="MobiDB-lite"/>
    </source>
</evidence>
<gene>
    <name evidence="7" type="ORF">ABEB36_012411</name>
</gene>
<dbReference type="Gene3D" id="1.10.1450.10">
    <property type="entry name" value="Tetraspanin"/>
    <property type="match status" value="1"/>
</dbReference>
<sequence length="272" mass="30602">MASLKVKEVICLFYSGLLFISGLILIGTSSYLLFKLFYHYTFIPSGSVGPFFVIFLLGIGHLLVTWLAYKGPTREHNFHIFLFMIFTIILLVCEFTVGVWSIILWDEVEVGSIDLMMSSFDELINLSYYRKDWNKLQSQLHCCGVHGVQDYNKTGSYPGSCFLNSEDSPSPLVYSDGCKLPLIRYVKRILIDGAIIGFLCTVFQALGLYAFYSFFKTLREERAERIARRIAMQRELANAAQTQTPLMSSPPKPSGSRAINTPPTTPPATAPT</sequence>
<keyword evidence="4 6" id="KW-0472">Membrane</keyword>
<dbReference type="CDD" id="cd03127">
    <property type="entry name" value="tetraspanin_LEL"/>
    <property type="match status" value="1"/>
</dbReference>
<feature type="transmembrane region" description="Helical" evidence="6">
    <location>
        <begin position="46"/>
        <end position="69"/>
    </location>
</feature>
<evidence type="ECO:0000256" key="3">
    <source>
        <dbReference type="ARBA" id="ARBA00022989"/>
    </source>
</evidence>
<dbReference type="Proteomes" id="UP001566132">
    <property type="component" value="Unassembled WGS sequence"/>
</dbReference>
<proteinExistence type="predicted"/>
<comment type="caution">
    <text evidence="7">The sequence shown here is derived from an EMBL/GenBank/DDBJ whole genome shotgun (WGS) entry which is preliminary data.</text>
</comment>
<dbReference type="SUPFAM" id="SSF48652">
    <property type="entry name" value="Tetraspanin"/>
    <property type="match status" value="1"/>
</dbReference>
<feature type="transmembrane region" description="Helical" evidence="6">
    <location>
        <begin position="12"/>
        <end position="34"/>
    </location>
</feature>
<accession>A0ABD1EDT6</accession>
<keyword evidence="8" id="KW-1185">Reference proteome</keyword>
<feature type="transmembrane region" description="Helical" evidence="6">
    <location>
        <begin position="81"/>
        <end position="105"/>
    </location>
</feature>
<dbReference type="InterPro" id="IPR008952">
    <property type="entry name" value="Tetraspanin_EC2_sf"/>
</dbReference>
<evidence type="ECO:0008006" key="9">
    <source>
        <dbReference type="Google" id="ProtNLM"/>
    </source>
</evidence>
<feature type="transmembrane region" description="Helical" evidence="6">
    <location>
        <begin position="189"/>
        <end position="212"/>
    </location>
</feature>
<comment type="subcellular location">
    <subcellularLocation>
        <location evidence="1">Membrane</location>
        <topology evidence="1">Multi-pass membrane protein</topology>
    </subcellularLocation>
</comment>
<organism evidence="7 8">
    <name type="scientific">Hypothenemus hampei</name>
    <name type="common">Coffee berry borer</name>
    <dbReference type="NCBI Taxonomy" id="57062"/>
    <lineage>
        <taxon>Eukaryota</taxon>
        <taxon>Metazoa</taxon>
        <taxon>Ecdysozoa</taxon>
        <taxon>Arthropoda</taxon>
        <taxon>Hexapoda</taxon>
        <taxon>Insecta</taxon>
        <taxon>Pterygota</taxon>
        <taxon>Neoptera</taxon>
        <taxon>Endopterygota</taxon>
        <taxon>Coleoptera</taxon>
        <taxon>Polyphaga</taxon>
        <taxon>Cucujiformia</taxon>
        <taxon>Curculionidae</taxon>
        <taxon>Scolytinae</taxon>
        <taxon>Hypothenemus</taxon>
    </lineage>
</organism>
<keyword evidence="3 6" id="KW-1133">Transmembrane helix</keyword>
<dbReference type="Pfam" id="PF00335">
    <property type="entry name" value="Tetraspanin"/>
    <property type="match status" value="1"/>
</dbReference>
<dbReference type="PANTHER" id="PTHR19282">
    <property type="entry name" value="TETRASPANIN"/>
    <property type="match status" value="1"/>
</dbReference>
<dbReference type="GO" id="GO:0016020">
    <property type="term" value="C:membrane"/>
    <property type="evidence" value="ECO:0007669"/>
    <property type="project" value="UniProtKB-SubCell"/>
</dbReference>